<dbReference type="Gene3D" id="3.20.20.70">
    <property type="entry name" value="Aldolase class I"/>
    <property type="match status" value="1"/>
</dbReference>
<reference evidence="10 11" key="1">
    <citation type="submission" date="2017-03" db="EMBL/GenBank/DDBJ databases">
        <title>Draft Genome sequence of Marispirochaeta sp. strain JC444.</title>
        <authorList>
            <person name="Shivani Y."/>
            <person name="Subhash Y."/>
            <person name="Sasikala C."/>
            <person name="Ramana C."/>
        </authorList>
    </citation>
    <scope>NUCLEOTIDE SEQUENCE [LARGE SCALE GENOMIC DNA]</scope>
    <source>
        <strain evidence="10 11">JC444</strain>
    </source>
</reference>
<feature type="domain" description="DAHP synthetase I/KDSA" evidence="9">
    <location>
        <begin position="45"/>
        <end position="344"/>
    </location>
</feature>
<comment type="caution">
    <text evidence="10">The sequence shown here is derived from an EMBL/GenBank/DDBJ whole genome shotgun (WGS) entry which is preliminary data.</text>
</comment>
<evidence type="ECO:0000256" key="6">
    <source>
        <dbReference type="ARBA" id="ARBA00023141"/>
    </source>
</evidence>
<evidence type="ECO:0000256" key="1">
    <source>
        <dbReference type="ARBA" id="ARBA00003726"/>
    </source>
</evidence>
<dbReference type="STRING" id="1963862.B4O97_09835"/>
<dbReference type="OrthoDB" id="9807331at2"/>
<comment type="function">
    <text evidence="1 8">Stereospecific condensation of phosphoenolpyruvate (PEP) and D-erythrose-4-phosphate (E4P) giving rise to 3-deoxy-D-arabino-heptulosonate-7-phosphate (DAHP).</text>
</comment>
<dbReference type="RefSeq" id="WP_083050465.1">
    <property type="nucleotide sequence ID" value="NZ_MWQY01000010.1"/>
</dbReference>
<organism evidence="10 11">
    <name type="scientific">Marispirochaeta aestuarii</name>
    <dbReference type="NCBI Taxonomy" id="1963862"/>
    <lineage>
        <taxon>Bacteria</taxon>
        <taxon>Pseudomonadati</taxon>
        <taxon>Spirochaetota</taxon>
        <taxon>Spirochaetia</taxon>
        <taxon>Spirochaetales</taxon>
        <taxon>Spirochaetaceae</taxon>
        <taxon>Marispirochaeta</taxon>
    </lineage>
</organism>
<proteinExistence type="inferred from homology"/>
<evidence type="ECO:0000256" key="8">
    <source>
        <dbReference type="PIRNR" id="PIRNR001361"/>
    </source>
</evidence>
<sequence length="356" mass="39145">MAGASPLHPLSDIHIRKAHPLFSPAALKELYPVTPASNETVFTGRKQVVDILKGKDRRLLGIIGPCSIHSRKVALDYAERLKGLQEKVKDSMLLLMRVYFEKPRTVLGWRGLITDPDLDGSYKIEKGLKQARQILLEITEMGMPVGSEILEPIIPQYIADLISWAAIGARTTESQTHRQMASGLSMPVGFKNGTSGNLKLAVDAMEASRHPQSFIGIDQAGNTCVLHTTGNPNNHIILRGGRDAPNYYEENVEEAREMLAGSGIDPAVMIDCSHMNSGKDPFKQERVLRALTDYRRRGLNEVVGFMLESNLFEGSQSIGSNPAELIYGVSITDACIGWDATERMLLETHEALSGII</sequence>
<dbReference type="InterPro" id="IPR006219">
    <property type="entry name" value="DAHP_synth_1"/>
</dbReference>
<evidence type="ECO:0000313" key="11">
    <source>
        <dbReference type="Proteomes" id="UP000192343"/>
    </source>
</evidence>
<dbReference type="GO" id="GO:0042802">
    <property type="term" value="F:identical protein binding"/>
    <property type="evidence" value="ECO:0007669"/>
    <property type="project" value="UniProtKB-ARBA"/>
</dbReference>
<keyword evidence="11" id="KW-1185">Reference proteome</keyword>
<accession>A0A1Y1RXI1</accession>
<dbReference type="EC" id="2.5.1.54" evidence="8"/>
<name>A0A1Y1RXI1_9SPIO</name>
<keyword evidence="6 8" id="KW-0057">Aromatic amino acid biosynthesis</keyword>
<evidence type="ECO:0000256" key="4">
    <source>
        <dbReference type="ARBA" id="ARBA00022605"/>
    </source>
</evidence>
<dbReference type="UniPathway" id="UPA00053">
    <property type="reaction ID" value="UER00084"/>
</dbReference>
<dbReference type="NCBIfam" id="NF009395">
    <property type="entry name" value="PRK12755.1"/>
    <property type="match status" value="1"/>
</dbReference>
<comment type="catalytic activity">
    <reaction evidence="7 8">
        <text>D-erythrose 4-phosphate + phosphoenolpyruvate + H2O = 7-phospho-2-dehydro-3-deoxy-D-arabino-heptonate + phosphate</text>
        <dbReference type="Rhea" id="RHEA:14717"/>
        <dbReference type="ChEBI" id="CHEBI:15377"/>
        <dbReference type="ChEBI" id="CHEBI:16897"/>
        <dbReference type="ChEBI" id="CHEBI:43474"/>
        <dbReference type="ChEBI" id="CHEBI:58394"/>
        <dbReference type="ChEBI" id="CHEBI:58702"/>
        <dbReference type="EC" id="2.5.1.54"/>
    </reaction>
</comment>
<keyword evidence="4 8" id="KW-0028">Amino-acid biosynthesis</keyword>
<dbReference type="GO" id="GO:0008652">
    <property type="term" value="P:amino acid biosynthetic process"/>
    <property type="evidence" value="ECO:0007669"/>
    <property type="project" value="UniProtKB-KW"/>
</dbReference>
<evidence type="ECO:0000256" key="2">
    <source>
        <dbReference type="ARBA" id="ARBA00004688"/>
    </source>
</evidence>
<keyword evidence="5 8" id="KW-0808">Transferase</keyword>
<dbReference type="GO" id="GO:0009073">
    <property type="term" value="P:aromatic amino acid family biosynthetic process"/>
    <property type="evidence" value="ECO:0007669"/>
    <property type="project" value="UniProtKB-KW"/>
</dbReference>
<dbReference type="AlphaFoldDB" id="A0A1Y1RXI1"/>
<dbReference type="Proteomes" id="UP000192343">
    <property type="component" value="Unassembled WGS sequence"/>
</dbReference>
<dbReference type="NCBIfam" id="TIGR00034">
    <property type="entry name" value="aroFGH"/>
    <property type="match status" value="1"/>
</dbReference>
<protein>
    <recommendedName>
        <fullName evidence="8">Phospho-2-dehydro-3-deoxyheptonate aldolase</fullName>
        <ecNumber evidence="8">2.5.1.54</ecNumber>
    </recommendedName>
</protein>
<comment type="pathway">
    <text evidence="2 8">Metabolic intermediate biosynthesis; chorismate biosynthesis; chorismate from D-erythrose 4-phosphate and phosphoenolpyruvate: step 1/7.</text>
</comment>
<dbReference type="PANTHER" id="PTHR21225:SF12">
    <property type="entry name" value="PHOSPHO-2-DEHYDRO-3-DEOXYHEPTONATE ALDOLASE, TYROSINE-INHIBITED"/>
    <property type="match status" value="1"/>
</dbReference>
<evidence type="ECO:0000256" key="3">
    <source>
        <dbReference type="ARBA" id="ARBA00007985"/>
    </source>
</evidence>
<dbReference type="PANTHER" id="PTHR21225">
    <property type="entry name" value="PHOSPHO-2-DEHYDRO-3-DEOXYHEPTONATE ALDOLASE DAHP SYNTHETASE"/>
    <property type="match status" value="1"/>
</dbReference>
<dbReference type="PIRSF" id="PIRSF001361">
    <property type="entry name" value="DAHP_synthase"/>
    <property type="match status" value="1"/>
</dbReference>
<evidence type="ECO:0000313" key="10">
    <source>
        <dbReference type="EMBL" id="ORC35029.1"/>
    </source>
</evidence>
<dbReference type="InterPro" id="IPR006218">
    <property type="entry name" value="DAHP1/KDSA"/>
</dbReference>
<dbReference type="GO" id="GO:0005737">
    <property type="term" value="C:cytoplasm"/>
    <property type="evidence" value="ECO:0007669"/>
    <property type="project" value="TreeGrafter"/>
</dbReference>
<gene>
    <name evidence="10" type="ORF">B4O97_09835</name>
</gene>
<comment type="similarity">
    <text evidence="3 8">Belongs to the class-I DAHP synthase family.</text>
</comment>
<dbReference type="GO" id="GO:0003849">
    <property type="term" value="F:3-deoxy-7-phosphoheptulonate synthase activity"/>
    <property type="evidence" value="ECO:0007669"/>
    <property type="project" value="UniProtKB-EC"/>
</dbReference>
<dbReference type="Pfam" id="PF00793">
    <property type="entry name" value="DAHP_synth_1"/>
    <property type="match status" value="1"/>
</dbReference>
<evidence type="ECO:0000256" key="7">
    <source>
        <dbReference type="ARBA" id="ARBA00047508"/>
    </source>
</evidence>
<dbReference type="EMBL" id="MWQY01000010">
    <property type="protein sequence ID" value="ORC35029.1"/>
    <property type="molecule type" value="Genomic_DNA"/>
</dbReference>
<evidence type="ECO:0000259" key="9">
    <source>
        <dbReference type="Pfam" id="PF00793"/>
    </source>
</evidence>
<dbReference type="FunFam" id="3.20.20.70:FF:000005">
    <property type="entry name" value="Phospho-2-dehydro-3-deoxyheptonate aldolase"/>
    <property type="match status" value="1"/>
</dbReference>
<dbReference type="InterPro" id="IPR013785">
    <property type="entry name" value="Aldolase_TIM"/>
</dbReference>
<evidence type="ECO:0000256" key="5">
    <source>
        <dbReference type="ARBA" id="ARBA00022679"/>
    </source>
</evidence>
<dbReference type="SUPFAM" id="SSF51569">
    <property type="entry name" value="Aldolase"/>
    <property type="match status" value="1"/>
</dbReference>
<dbReference type="GO" id="GO:0009423">
    <property type="term" value="P:chorismate biosynthetic process"/>
    <property type="evidence" value="ECO:0007669"/>
    <property type="project" value="UniProtKB-UniPathway"/>
</dbReference>